<dbReference type="Gene3D" id="1.10.10.2040">
    <property type="match status" value="1"/>
</dbReference>
<dbReference type="InterPro" id="IPR055040">
    <property type="entry name" value="TelK_N"/>
</dbReference>
<dbReference type="AlphaFoldDB" id="A0A0M0EBU2"/>
<dbReference type="Pfam" id="PF20818">
    <property type="entry name" value="TelK_stirrup"/>
    <property type="match status" value="1"/>
</dbReference>
<proteinExistence type="predicted"/>
<evidence type="ECO:0000256" key="1">
    <source>
        <dbReference type="SAM" id="MobiDB-lite"/>
    </source>
</evidence>
<accession>A0A0M0EBU2</accession>
<evidence type="ECO:0000259" key="4">
    <source>
        <dbReference type="Pfam" id="PF20849"/>
    </source>
</evidence>
<feature type="domain" description="Protelomerase TelK-like stirrup" evidence="3">
    <location>
        <begin position="445"/>
        <end position="537"/>
    </location>
</feature>
<comment type="caution">
    <text evidence="6">The sequence shown here is derived from an EMBL/GenBank/DDBJ whole genome shotgun (WGS) entry which is preliminary data.</text>
</comment>
<protein>
    <recommendedName>
        <fullName evidence="8">Protelomerase</fullName>
    </recommendedName>
</protein>
<reference evidence="6" key="1">
    <citation type="submission" date="2015-08" db="EMBL/GenBank/DDBJ databases">
        <title>Draft genome sequence of Komagataeibacter europaeus CECT 8546 a cellulose producer strain from vinegar produced by the traditional method.</title>
        <authorList>
            <person name="Poehlein A."/>
            <person name="Valera M.J."/>
            <person name="Haack F.S."/>
            <person name="Mas A."/>
            <person name="Daniel R."/>
            <person name="Streit W.R."/>
            <person name="Mateo E."/>
        </authorList>
    </citation>
    <scope>NUCLEOTIDE SEQUENCE [LARGE SCALE GENOMIC DNA]</scope>
    <source>
        <strain evidence="6">CECT 8546</strain>
    </source>
</reference>
<dbReference type="Proteomes" id="UP000037566">
    <property type="component" value="Unassembled WGS sequence"/>
</dbReference>
<gene>
    <name evidence="6" type="ORF">KOEU_37880</name>
</gene>
<organism evidence="6 7">
    <name type="scientific">Komagataeibacter europaeus</name>
    <name type="common">Gluconacetobacter europaeus</name>
    <dbReference type="NCBI Taxonomy" id="33995"/>
    <lineage>
        <taxon>Bacteria</taxon>
        <taxon>Pseudomonadati</taxon>
        <taxon>Pseudomonadota</taxon>
        <taxon>Alphaproteobacteria</taxon>
        <taxon>Acetobacterales</taxon>
        <taxon>Acetobacteraceae</taxon>
        <taxon>Komagataeibacter</taxon>
    </lineage>
</organism>
<feature type="domain" description="Protelomerase TelK-like muzzle" evidence="4">
    <location>
        <begin position="83"/>
        <end position="200"/>
    </location>
</feature>
<dbReference type="InterPro" id="IPR032047">
    <property type="entry name" value="ResT/TelK_cat"/>
</dbReference>
<feature type="domain" description="Telomere resolvase ResT/TelK catalytic" evidence="2">
    <location>
        <begin position="263"/>
        <end position="429"/>
    </location>
</feature>
<dbReference type="InterPro" id="IPR038280">
    <property type="entry name" value="ResT/TelK_cat_sf"/>
</dbReference>
<evidence type="ECO:0000259" key="5">
    <source>
        <dbReference type="Pfam" id="PF22853"/>
    </source>
</evidence>
<keyword evidence="7" id="KW-1185">Reference proteome</keyword>
<dbReference type="Pfam" id="PF20849">
    <property type="entry name" value="TelK_muzzle"/>
    <property type="match status" value="1"/>
</dbReference>
<dbReference type="Pfam" id="PF16684">
    <property type="entry name" value="ResT-TelK_cat"/>
    <property type="match status" value="1"/>
</dbReference>
<feature type="domain" description="Protelomerase TelK N-terminal" evidence="5">
    <location>
        <begin position="6"/>
        <end position="80"/>
    </location>
</feature>
<dbReference type="Pfam" id="PF22853">
    <property type="entry name" value="TelK_N"/>
    <property type="match status" value="1"/>
</dbReference>
<dbReference type="InterPro" id="IPR049460">
    <property type="entry name" value="TelK_muzzle"/>
</dbReference>
<dbReference type="RefSeq" id="WP_053324252.1">
    <property type="nucleotide sequence ID" value="NZ_LHUQ01000074.1"/>
</dbReference>
<dbReference type="PATRIC" id="fig|33995.3.peg.4191"/>
<name>A0A0M0EBU2_KOMEU</name>
<dbReference type="Gene3D" id="1.10.287.3180">
    <property type="match status" value="1"/>
</dbReference>
<feature type="region of interest" description="Disordered" evidence="1">
    <location>
        <begin position="539"/>
        <end position="560"/>
    </location>
</feature>
<evidence type="ECO:0000313" key="6">
    <source>
        <dbReference type="EMBL" id="KON62724.1"/>
    </source>
</evidence>
<dbReference type="OrthoDB" id="9768177at2"/>
<dbReference type="EMBL" id="LHUQ01000074">
    <property type="protein sequence ID" value="KON62724.1"/>
    <property type="molecule type" value="Genomic_DNA"/>
</dbReference>
<dbReference type="Gene3D" id="1.20.1440.270">
    <property type="match status" value="1"/>
</dbReference>
<evidence type="ECO:0000259" key="2">
    <source>
        <dbReference type="Pfam" id="PF16684"/>
    </source>
</evidence>
<evidence type="ECO:0008006" key="8">
    <source>
        <dbReference type="Google" id="ProtNLM"/>
    </source>
</evidence>
<dbReference type="InterPro" id="IPR049454">
    <property type="entry name" value="TelK_stirrup"/>
</dbReference>
<dbReference type="Gene3D" id="1.10.443.30">
    <property type="entry name" value="Telomere resolvase"/>
    <property type="match status" value="1"/>
</dbReference>
<feature type="compositionally biased region" description="Acidic residues" evidence="1">
    <location>
        <begin position="540"/>
        <end position="560"/>
    </location>
</feature>
<evidence type="ECO:0000259" key="3">
    <source>
        <dbReference type="Pfam" id="PF20818"/>
    </source>
</evidence>
<evidence type="ECO:0000313" key="7">
    <source>
        <dbReference type="Proteomes" id="UP000037566"/>
    </source>
</evidence>
<dbReference type="STRING" id="33995.KOEU_37880"/>
<sequence>MSVQKIKFGELVNDLVDKVNHIDASDLAQGEKTRKYKAEARKFNNALFLDKRRYRGQGLKRRITLNTFNAYLSRARKKFDDRLHHHFHSDLERLIKRYPAYSDELSEWLKLPAADVRQRRSALLERLKSAMTVAEMASPVKFGTTAGNKKLESLAKRFPDWAGYIRDCITTDYQSSQKALYAALEQGSRLLDDLGSLRVNHEILYHLTLSTAERTSIQTRWENVLSEKKRSTVTIDYPTYMQRLMDILTAPVQSFDLSTRAGMAPLAFALAAVSGRRMIEIMVQGEFEPVNKQEMKFIGQAKKRTGEDSGRRIYCLCDTSVFIERLKLLRESSAAADLIDLVNNVPESETRSGNAMVNTRLSVAFNPFVKDFFNDDRRVYKDSRAIYARIVYEKYFNTDPRWKNSDEDVFFSEILGHDDENTQLHYKQFKLRNFSAAWCPTFSSDNPRLVALQALDDDMPGLANGDAAVRLHAWVKELIANDPSAKITTYTIRKQYGGNPAFAKRYLDYVAQALGMEVGDDGRFKSAVEEETQPVVIFELGDDASPDDDTEEDDDDDVDDDDEIELEVNDEIEAKPVEHVSQEKPRFAAPVSRGGNRWLIKFNFAGGHYSWEGDAENVRDAMKRAWEANM</sequence>